<dbReference type="InterPro" id="IPR008183">
    <property type="entry name" value="Aldose_1/G6P_1-epimerase"/>
</dbReference>
<dbReference type="PANTHER" id="PTHR11122">
    <property type="entry name" value="APOSPORY-ASSOCIATED PROTEIN C-RELATED"/>
    <property type="match status" value="1"/>
</dbReference>
<evidence type="ECO:0000313" key="1">
    <source>
        <dbReference type="EMBL" id="MFD1799019.1"/>
    </source>
</evidence>
<proteinExistence type="predicted"/>
<comment type="caution">
    <text evidence="1">The sequence shown here is derived from an EMBL/GenBank/DDBJ whole genome shotgun (WGS) entry which is preliminary data.</text>
</comment>
<dbReference type="Gene3D" id="2.70.98.10">
    <property type="match status" value="1"/>
</dbReference>
<dbReference type="PANTHER" id="PTHR11122:SF13">
    <property type="entry name" value="GLUCOSE-6-PHOSPHATE 1-EPIMERASE"/>
    <property type="match status" value="1"/>
</dbReference>
<keyword evidence="2" id="KW-1185">Reference proteome</keyword>
<sequence length="292" mass="33211">MLKLENDQLLVEVAAQGAELQKIYHKKEKFDYLWDGNPDFWGSHAPNLFPIIGRLNEYKYNKDGQTYELPQHGFAKDFEFEVAESSAAKAVFVLKSNEETQAMYPYDFTLTITYSLEGPELKVAYKVKNHSAETMPFSIGGHPAFNIPMNGEGTYDDYTLTIDPKKEVSYFEIDPVPYRSGDKKPFKDMENGILKMNHETFRDGLIIIDEPNIETVTLASPNNKHGVTVDVSEFPYLCLWTKEQMDAPFICIEPFYGLPDVIGEVGTLEEKEGIILLEAEEQKDVAFTIATF</sequence>
<dbReference type="Pfam" id="PF01263">
    <property type="entry name" value="Aldose_epim"/>
    <property type="match status" value="1"/>
</dbReference>
<dbReference type="Proteomes" id="UP001597285">
    <property type="component" value="Unassembled WGS sequence"/>
</dbReference>
<dbReference type="InterPro" id="IPR037481">
    <property type="entry name" value="LacX"/>
</dbReference>
<accession>A0ABW4NKS4</accession>
<dbReference type="RefSeq" id="WP_058919404.1">
    <property type="nucleotide sequence ID" value="NZ_JBHSQC010000015.1"/>
</dbReference>
<organism evidence="1 2">
    <name type="scientific">Carnobacterium antarcticum</name>
    <dbReference type="NCBI Taxonomy" id="2126436"/>
    <lineage>
        <taxon>Bacteria</taxon>
        <taxon>Bacillati</taxon>
        <taxon>Bacillota</taxon>
        <taxon>Bacilli</taxon>
        <taxon>Lactobacillales</taxon>
        <taxon>Carnobacteriaceae</taxon>
        <taxon>Carnobacterium</taxon>
    </lineage>
</organism>
<evidence type="ECO:0000313" key="2">
    <source>
        <dbReference type="Proteomes" id="UP001597285"/>
    </source>
</evidence>
<protein>
    <submittedName>
        <fullName evidence="1">Aldose 1-epimerase family protein</fullName>
    </submittedName>
</protein>
<dbReference type="InterPro" id="IPR014718">
    <property type="entry name" value="GH-type_carb-bd"/>
</dbReference>
<reference evidence="2" key="1">
    <citation type="journal article" date="2019" name="Int. J. Syst. Evol. Microbiol.">
        <title>The Global Catalogue of Microorganisms (GCM) 10K type strain sequencing project: providing services to taxonomists for standard genome sequencing and annotation.</title>
        <authorList>
            <consortium name="The Broad Institute Genomics Platform"/>
            <consortium name="The Broad Institute Genome Sequencing Center for Infectious Disease"/>
            <person name="Wu L."/>
            <person name="Ma J."/>
        </authorList>
    </citation>
    <scope>NUCLEOTIDE SEQUENCE [LARGE SCALE GENOMIC DNA]</scope>
    <source>
        <strain evidence="2">KCTC 42143</strain>
    </source>
</reference>
<dbReference type="InterPro" id="IPR011013">
    <property type="entry name" value="Gal_mutarotase_sf_dom"/>
</dbReference>
<dbReference type="EMBL" id="JBHUFF010000008">
    <property type="protein sequence ID" value="MFD1799019.1"/>
    <property type="molecule type" value="Genomic_DNA"/>
</dbReference>
<dbReference type="CDD" id="cd09024">
    <property type="entry name" value="Aldose_epim_lacX"/>
    <property type="match status" value="1"/>
</dbReference>
<gene>
    <name evidence="1" type="ORF">ACFSBK_03975</name>
</gene>
<name>A0ABW4NKS4_9LACT</name>
<dbReference type="SUPFAM" id="SSF74650">
    <property type="entry name" value="Galactose mutarotase-like"/>
    <property type="match status" value="1"/>
</dbReference>